<name>A0A6M2DTP4_XENCH</name>
<evidence type="ECO:0000259" key="1">
    <source>
        <dbReference type="Pfam" id="PF14529"/>
    </source>
</evidence>
<dbReference type="Gene3D" id="3.60.10.10">
    <property type="entry name" value="Endonuclease/exonuclease/phosphatase"/>
    <property type="match status" value="1"/>
</dbReference>
<dbReference type="PANTHER" id="PTHR33273:SF4">
    <property type="entry name" value="ENDONUCLEASE_EXONUCLEASE_PHOSPHATASE DOMAIN-CONTAINING PROTEIN"/>
    <property type="match status" value="1"/>
</dbReference>
<dbReference type="GO" id="GO:0003824">
    <property type="term" value="F:catalytic activity"/>
    <property type="evidence" value="ECO:0007669"/>
    <property type="project" value="InterPro"/>
</dbReference>
<dbReference type="PANTHER" id="PTHR33273">
    <property type="entry name" value="DOMAIN-CONTAINING PROTEIN, PUTATIVE-RELATED"/>
    <property type="match status" value="1"/>
</dbReference>
<dbReference type="Pfam" id="PF14529">
    <property type="entry name" value="Exo_endo_phos_2"/>
    <property type="match status" value="1"/>
</dbReference>
<dbReference type="AlphaFoldDB" id="A0A6M2DTP4"/>
<dbReference type="SUPFAM" id="SSF56219">
    <property type="entry name" value="DNase I-like"/>
    <property type="match status" value="1"/>
</dbReference>
<dbReference type="InterPro" id="IPR036691">
    <property type="entry name" value="Endo/exonu/phosph_ase_sf"/>
</dbReference>
<protein>
    <submittedName>
        <fullName evidence="2">Putative jockey-8 dvi</fullName>
    </submittedName>
</protein>
<dbReference type="InterPro" id="IPR005135">
    <property type="entry name" value="Endo/exonuclease/phosphatase"/>
</dbReference>
<evidence type="ECO:0000313" key="2">
    <source>
        <dbReference type="EMBL" id="NOV49685.1"/>
    </source>
</evidence>
<accession>A0A6M2DTP4</accession>
<organism evidence="2">
    <name type="scientific">Xenopsylla cheopis</name>
    <name type="common">Oriental rat flea</name>
    <name type="synonym">Pulex cheopis</name>
    <dbReference type="NCBI Taxonomy" id="163159"/>
    <lineage>
        <taxon>Eukaryota</taxon>
        <taxon>Metazoa</taxon>
        <taxon>Ecdysozoa</taxon>
        <taxon>Arthropoda</taxon>
        <taxon>Hexapoda</taxon>
        <taxon>Insecta</taxon>
        <taxon>Pterygota</taxon>
        <taxon>Neoptera</taxon>
        <taxon>Endopterygota</taxon>
        <taxon>Siphonaptera</taxon>
        <taxon>Pulicidae</taxon>
        <taxon>Xenopsyllinae</taxon>
        <taxon>Xenopsylla</taxon>
    </lineage>
</organism>
<sequence>MMDNATNRIKVMYWNANGIFRKITELEYIANTKNIDIILLQETHLNSTRHINIPNYTIYRQDTIRARGTAILAKNNLRHEEVALPDLSTAEATAINIGRGNNKITVVSAYVPGSRFRKRDFTNLLGLGDRVLIAGNFNAQHPTWHCSSANPNGTMLFKMVHSGTSDCSLHHPTTYNNSVIDLAITKGIHLEDQPTTEHILNSDHNPVFLTISLSHHNHHDTNHTRLDSYNYTRADWRRFRESINTNIKHTMPISNSTEIEQAVAHLTHTINNAAAIAIPKHTITNTSSIQLPETILRKIQFKNRIKKLWNLTKNPAIKTHLNRLIKIIGTEVKAHKNNV</sequence>
<dbReference type="EMBL" id="GIIL01005959">
    <property type="protein sequence ID" value="NOV49685.1"/>
    <property type="molecule type" value="Transcribed_RNA"/>
</dbReference>
<feature type="domain" description="Endonuclease/exonuclease/phosphatase" evidence="1">
    <location>
        <begin position="104"/>
        <end position="207"/>
    </location>
</feature>
<proteinExistence type="predicted"/>
<reference evidence="2" key="1">
    <citation type="submission" date="2020-03" db="EMBL/GenBank/DDBJ databases">
        <title>Transcriptomic Profiling of the Digestive Tract of the Rat Flea, Xenopsylla cheopis, Following Blood Feeding and Infection with Yersinia pestis.</title>
        <authorList>
            <person name="Bland D.M."/>
            <person name="Martens C.A."/>
            <person name="Virtaneva K."/>
            <person name="Kanakabandi K."/>
            <person name="Long D."/>
            <person name="Rosenke R."/>
            <person name="Saturday G.A."/>
            <person name="Hoyt F.H."/>
            <person name="Bruno D.P."/>
            <person name="Ribeiro J.M.C."/>
            <person name="Hinnebusch J."/>
        </authorList>
    </citation>
    <scope>NUCLEOTIDE SEQUENCE</scope>
</reference>